<comment type="caution">
    <text evidence="1">The sequence shown here is derived from an EMBL/GenBank/DDBJ whole genome shotgun (WGS) entry which is preliminary data.</text>
</comment>
<evidence type="ECO:0000313" key="2">
    <source>
        <dbReference type="Proteomes" id="UP001501427"/>
    </source>
</evidence>
<dbReference type="Proteomes" id="UP001501427">
    <property type="component" value="Unassembled WGS sequence"/>
</dbReference>
<gene>
    <name evidence="1" type="ORF">GCM10009546_66760</name>
</gene>
<evidence type="ECO:0000313" key="1">
    <source>
        <dbReference type="EMBL" id="GAA0595283.1"/>
    </source>
</evidence>
<proteinExistence type="predicted"/>
<dbReference type="EMBL" id="BAAAHD010000082">
    <property type="protein sequence ID" value="GAA0595283.1"/>
    <property type="molecule type" value="Genomic_DNA"/>
</dbReference>
<name>A0ABN1FPT1_9ACTN</name>
<protein>
    <submittedName>
        <fullName evidence="1">Uncharacterized protein</fullName>
    </submittedName>
</protein>
<sequence length="68" mass="7292">MDPLDQRDVVLERAVVRQRGEVLHDHVVGTGMLPVRRGPATAPRALLSPLGLAWRLPACGSSAAATWP</sequence>
<accession>A0ABN1FPT1</accession>
<keyword evidence="2" id="KW-1185">Reference proteome</keyword>
<reference evidence="1 2" key="1">
    <citation type="journal article" date="2019" name="Int. J. Syst. Evol. Microbiol.">
        <title>The Global Catalogue of Microorganisms (GCM) 10K type strain sequencing project: providing services to taxonomists for standard genome sequencing and annotation.</title>
        <authorList>
            <consortium name="The Broad Institute Genomics Platform"/>
            <consortium name="The Broad Institute Genome Sequencing Center for Infectious Disease"/>
            <person name="Wu L."/>
            <person name="Ma J."/>
        </authorList>
    </citation>
    <scope>NUCLEOTIDE SEQUENCE [LARGE SCALE GENOMIC DNA]</scope>
    <source>
        <strain evidence="1 2">JCM 10667</strain>
    </source>
</reference>
<organism evidence="1 2">
    <name type="scientific">Actinomadura livida</name>
    <dbReference type="NCBI Taxonomy" id="79909"/>
    <lineage>
        <taxon>Bacteria</taxon>
        <taxon>Bacillati</taxon>
        <taxon>Actinomycetota</taxon>
        <taxon>Actinomycetes</taxon>
        <taxon>Streptosporangiales</taxon>
        <taxon>Thermomonosporaceae</taxon>
        <taxon>Actinomadura</taxon>
    </lineage>
</organism>